<evidence type="ECO:0000313" key="7">
    <source>
        <dbReference type="EMBL" id="KZT10501.1"/>
    </source>
</evidence>
<evidence type="ECO:0000256" key="4">
    <source>
        <dbReference type="PROSITE-ProRule" id="PRU00134"/>
    </source>
</evidence>
<evidence type="ECO:0000256" key="3">
    <source>
        <dbReference type="ARBA" id="ARBA00022833"/>
    </source>
</evidence>
<dbReference type="EMBL" id="KV427609">
    <property type="protein sequence ID" value="KZT10501.1"/>
    <property type="molecule type" value="Genomic_DNA"/>
</dbReference>
<keyword evidence="2 4" id="KW-0863">Zinc-finger</keyword>
<dbReference type="Pfam" id="PF00856">
    <property type="entry name" value="SET"/>
    <property type="match status" value="1"/>
</dbReference>
<dbReference type="PROSITE" id="PS50865">
    <property type="entry name" value="ZF_MYND_2"/>
    <property type="match status" value="1"/>
</dbReference>
<evidence type="ECO:0000259" key="6">
    <source>
        <dbReference type="PROSITE" id="PS50865"/>
    </source>
</evidence>
<dbReference type="Gene3D" id="2.170.270.10">
    <property type="entry name" value="SET domain"/>
    <property type="match status" value="1"/>
</dbReference>
<reference evidence="7 8" key="1">
    <citation type="journal article" date="2016" name="Mol. Biol. Evol.">
        <title>Comparative Genomics of Early-Diverging Mushroom-Forming Fungi Provides Insights into the Origins of Lignocellulose Decay Capabilities.</title>
        <authorList>
            <person name="Nagy L.G."/>
            <person name="Riley R."/>
            <person name="Tritt A."/>
            <person name="Adam C."/>
            <person name="Daum C."/>
            <person name="Floudas D."/>
            <person name="Sun H."/>
            <person name="Yadav J.S."/>
            <person name="Pangilinan J."/>
            <person name="Larsson K.H."/>
            <person name="Matsuura K."/>
            <person name="Barry K."/>
            <person name="Labutti K."/>
            <person name="Kuo R."/>
            <person name="Ohm R.A."/>
            <person name="Bhattacharya S.S."/>
            <person name="Shirouzu T."/>
            <person name="Yoshinaga Y."/>
            <person name="Martin F.M."/>
            <person name="Grigoriev I.V."/>
            <person name="Hibbett D.S."/>
        </authorList>
    </citation>
    <scope>NUCLEOTIDE SEQUENCE [LARGE SCALE GENOMIC DNA]</scope>
    <source>
        <strain evidence="7 8">93-53</strain>
    </source>
</reference>
<dbReference type="InterPro" id="IPR001214">
    <property type="entry name" value="SET_dom"/>
</dbReference>
<dbReference type="InterPro" id="IPR046341">
    <property type="entry name" value="SET_dom_sf"/>
</dbReference>
<feature type="domain" description="SET" evidence="5">
    <location>
        <begin position="69"/>
        <end position="325"/>
    </location>
</feature>
<evidence type="ECO:0000313" key="8">
    <source>
        <dbReference type="Proteomes" id="UP000076871"/>
    </source>
</evidence>
<dbReference type="SMART" id="SM00317">
    <property type="entry name" value="SET"/>
    <property type="match status" value="1"/>
</dbReference>
<dbReference type="GeneID" id="63825120"/>
<dbReference type="Proteomes" id="UP000076871">
    <property type="component" value="Unassembled WGS sequence"/>
</dbReference>
<gene>
    <name evidence="7" type="ORF">LAESUDRAFT_721876</name>
</gene>
<dbReference type="InterPro" id="IPR050869">
    <property type="entry name" value="H3K4_H4K5_MeTrfase"/>
</dbReference>
<dbReference type="RefSeq" id="XP_040768241.1">
    <property type="nucleotide sequence ID" value="XM_040908091.1"/>
</dbReference>
<dbReference type="OrthoDB" id="265717at2759"/>
<proteinExistence type="predicted"/>
<evidence type="ECO:0000256" key="2">
    <source>
        <dbReference type="ARBA" id="ARBA00022771"/>
    </source>
</evidence>
<dbReference type="Pfam" id="PF01753">
    <property type="entry name" value="zf-MYND"/>
    <property type="match status" value="1"/>
</dbReference>
<protein>
    <submittedName>
        <fullName evidence="7">SET domain-containing protein</fullName>
    </submittedName>
</protein>
<accession>A0A165GL39</accession>
<dbReference type="InterPro" id="IPR002893">
    <property type="entry name" value="Znf_MYND"/>
</dbReference>
<feature type="domain" description="MYND-type" evidence="6">
    <location>
        <begin position="114"/>
        <end position="154"/>
    </location>
</feature>
<dbReference type="GO" id="GO:0008270">
    <property type="term" value="F:zinc ion binding"/>
    <property type="evidence" value="ECO:0007669"/>
    <property type="project" value="UniProtKB-KW"/>
</dbReference>
<dbReference type="Gene3D" id="6.10.140.2220">
    <property type="match status" value="1"/>
</dbReference>
<dbReference type="InParanoid" id="A0A165GL39"/>
<keyword evidence="3" id="KW-0862">Zinc</keyword>
<dbReference type="PROSITE" id="PS01360">
    <property type="entry name" value="ZF_MYND_1"/>
    <property type="match status" value="1"/>
</dbReference>
<name>A0A165GL39_9APHY</name>
<dbReference type="PANTHER" id="PTHR12197">
    <property type="entry name" value="HISTONE-LYSINE N-METHYLTRANSFERASE SMYD"/>
    <property type="match status" value="1"/>
</dbReference>
<dbReference type="Gene3D" id="1.10.220.160">
    <property type="match status" value="1"/>
</dbReference>
<sequence length="598" mass="65157">MSFSNLHSARKAKEAKSFVKAPISTISDVREDEAAPSSSVDLAEDVEIRLASKPLEVVRLENTHRALPSSLEIRHSCETGRGMYAKSAFKAGCVLMATKPHVSVLSTSYLDAYCSFCCGPSPQSGLKRCTRCRVVHYCNSQCQNNDWSVHKHECDAIQKWAQAAPSSDAAIPGDGVRCLGRILWSQQKEGLDSAWTKEYNMMQSHRSSLQPSAFESHTHLAHSVVRYLGVSSPLELQPYGLTSAGDLVDLISRFTTNTFTLTSPSLTPIGISVCPTIAFANHSCDPNAVIVFPRTSSNPQMQEPLMHLVSIKPIIPDEEVITSYIDVTLPKHVRQKELQETYNFTCKCRLCTKALAVDPRESIWCPKSCGGTCPAPADEDPMSRCVKCKAIVSDTDTVIDAIRVGQEALDKATSLQFRDPVRAKHITTNMLPILISAHLTPSCHPLLPLTRLHKELLIASLSSSLTQDTLDETIRTARNYTVGLTAVLPHGHPVRGIALAELGKLLAVDEPAPPAELSVAKERFPPSGAPRLKLAYETLLRARDELMVGFGVGNGGGLVANEVREAIVRLEKELGAWTQGIKNVLEDANAGKANGQQQ</sequence>
<dbReference type="STRING" id="1314785.A0A165GL39"/>
<keyword evidence="8" id="KW-1185">Reference proteome</keyword>
<organism evidence="7 8">
    <name type="scientific">Laetiporus sulphureus 93-53</name>
    <dbReference type="NCBI Taxonomy" id="1314785"/>
    <lineage>
        <taxon>Eukaryota</taxon>
        <taxon>Fungi</taxon>
        <taxon>Dikarya</taxon>
        <taxon>Basidiomycota</taxon>
        <taxon>Agaricomycotina</taxon>
        <taxon>Agaricomycetes</taxon>
        <taxon>Polyporales</taxon>
        <taxon>Laetiporus</taxon>
    </lineage>
</organism>
<dbReference type="SUPFAM" id="SSF82199">
    <property type="entry name" value="SET domain"/>
    <property type="match status" value="1"/>
</dbReference>
<dbReference type="PROSITE" id="PS50280">
    <property type="entry name" value="SET"/>
    <property type="match status" value="1"/>
</dbReference>
<dbReference type="PANTHER" id="PTHR12197:SF251">
    <property type="entry name" value="EG:BACR7C10.4 PROTEIN"/>
    <property type="match status" value="1"/>
</dbReference>
<dbReference type="GO" id="GO:0005634">
    <property type="term" value="C:nucleus"/>
    <property type="evidence" value="ECO:0007669"/>
    <property type="project" value="TreeGrafter"/>
</dbReference>
<evidence type="ECO:0000256" key="1">
    <source>
        <dbReference type="ARBA" id="ARBA00022723"/>
    </source>
</evidence>
<evidence type="ECO:0000259" key="5">
    <source>
        <dbReference type="PROSITE" id="PS50280"/>
    </source>
</evidence>
<keyword evidence="1" id="KW-0479">Metal-binding</keyword>
<dbReference type="AlphaFoldDB" id="A0A165GL39"/>